<sequence length="72" mass="8079">MQKMREREVLLAPSRAVGEQLNERRGLFTGDRRLCYVLGKTGPNAYQTGLMRIRPNSIRLAARGDSGYAGRV</sequence>
<evidence type="ECO:0000313" key="1">
    <source>
        <dbReference type="EMBL" id="QJX00276.1"/>
    </source>
</evidence>
<dbReference type="KEGG" id="ftj:FTUN_7901"/>
<dbReference type="EMBL" id="CP053452">
    <property type="protein sequence ID" value="QJX00276.1"/>
    <property type="molecule type" value="Genomic_DNA"/>
</dbReference>
<organism evidence="1 2">
    <name type="scientific">Frigoriglobus tundricola</name>
    <dbReference type="NCBI Taxonomy" id="2774151"/>
    <lineage>
        <taxon>Bacteria</taxon>
        <taxon>Pseudomonadati</taxon>
        <taxon>Planctomycetota</taxon>
        <taxon>Planctomycetia</taxon>
        <taxon>Gemmatales</taxon>
        <taxon>Gemmataceae</taxon>
        <taxon>Frigoriglobus</taxon>
    </lineage>
</organism>
<name>A0A6M5Z2I2_9BACT</name>
<accession>A0A6M5Z2I2</accession>
<dbReference type="Proteomes" id="UP000503447">
    <property type="component" value="Chromosome"/>
</dbReference>
<proteinExistence type="predicted"/>
<evidence type="ECO:0000313" key="2">
    <source>
        <dbReference type="Proteomes" id="UP000503447"/>
    </source>
</evidence>
<gene>
    <name evidence="1" type="ORF">FTUN_7901</name>
</gene>
<dbReference type="AlphaFoldDB" id="A0A6M5Z2I2"/>
<protein>
    <submittedName>
        <fullName evidence="1">Uncharacterized protein</fullName>
    </submittedName>
</protein>
<reference evidence="2" key="1">
    <citation type="submission" date="2020-05" db="EMBL/GenBank/DDBJ databases">
        <title>Frigoriglobus tundricola gen. nov., sp. nov., a psychrotolerant cellulolytic planctomycete of the family Gemmataceae with two divergent copies of 16S rRNA gene.</title>
        <authorList>
            <person name="Kulichevskaya I.S."/>
            <person name="Ivanova A.A."/>
            <person name="Naumoff D.G."/>
            <person name="Beletsky A.V."/>
            <person name="Rijpstra W.I.C."/>
            <person name="Sinninghe Damste J.S."/>
            <person name="Mardanov A.V."/>
            <person name="Ravin N.V."/>
            <person name="Dedysh S.N."/>
        </authorList>
    </citation>
    <scope>NUCLEOTIDE SEQUENCE [LARGE SCALE GENOMIC DNA]</scope>
    <source>
        <strain evidence="2">PL17</strain>
    </source>
</reference>
<keyword evidence="2" id="KW-1185">Reference proteome</keyword>